<dbReference type="AlphaFoldDB" id="A0A9D1N262"/>
<comment type="cofactor">
    <cofactor evidence="1">
        <name>pyridoxal 5'-phosphate</name>
        <dbReference type="ChEBI" id="CHEBI:597326"/>
    </cofactor>
</comment>
<dbReference type="Proteomes" id="UP000824128">
    <property type="component" value="Unassembled WGS sequence"/>
</dbReference>
<keyword evidence="6" id="KW-0663">Pyridoxal phosphate</keyword>
<dbReference type="InterPro" id="IPR050859">
    <property type="entry name" value="Class-I_PLP-dep_aminotransf"/>
</dbReference>
<evidence type="ECO:0000259" key="7">
    <source>
        <dbReference type="Pfam" id="PF00155"/>
    </source>
</evidence>
<organism evidence="8 9">
    <name type="scientific">Candidatus Aphodomorpha intestinavium</name>
    <dbReference type="NCBI Taxonomy" id="2840672"/>
    <lineage>
        <taxon>Bacteria</taxon>
        <taxon>Bacillati</taxon>
        <taxon>Bacillota</taxon>
        <taxon>Clostridia</taxon>
        <taxon>Eubacteriales</taxon>
        <taxon>Candidatus Aphodomorpha</taxon>
    </lineage>
</organism>
<evidence type="ECO:0000256" key="4">
    <source>
        <dbReference type="ARBA" id="ARBA00022576"/>
    </source>
</evidence>
<dbReference type="GO" id="GO:0008483">
    <property type="term" value="F:transaminase activity"/>
    <property type="evidence" value="ECO:0007669"/>
    <property type="project" value="UniProtKB-KW"/>
</dbReference>
<dbReference type="PANTHER" id="PTHR42790">
    <property type="entry name" value="AMINOTRANSFERASE"/>
    <property type="match status" value="1"/>
</dbReference>
<evidence type="ECO:0000256" key="6">
    <source>
        <dbReference type="ARBA" id="ARBA00022898"/>
    </source>
</evidence>
<evidence type="ECO:0000256" key="1">
    <source>
        <dbReference type="ARBA" id="ARBA00001933"/>
    </source>
</evidence>
<keyword evidence="5" id="KW-0808">Transferase</keyword>
<feature type="domain" description="Aminotransferase class I/classII large" evidence="7">
    <location>
        <begin position="27"/>
        <end position="381"/>
    </location>
</feature>
<dbReference type="InterPro" id="IPR015421">
    <property type="entry name" value="PyrdxlP-dep_Trfase_major"/>
</dbReference>
<protein>
    <submittedName>
        <fullName evidence="8">PLP-dependent aminotransferase family protein</fullName>
    </submittedName>
</protein>
<dbReference type="Gene3D" id="3.40.640.10">
    <property type="entry name" value="Type I PLP-dependent aspartate aminotransferase-like (Major domain)"/>
    <property type="match status" value="1"/>
</dbReference>
<comment type="caution">
    <text evidence="8">The sequence shown here is derived from an EMBL/GenBank/DDBJ whole genome shotgun (WGS) entry which is preliminary data.</text>
</comment>
<reference evidence="8" key="1">
    <citation type="submission" date="2020-10" db="EMBL/GenBank/DDBJ databases">
        <authorList>
            <person name="Gilroy R."/>
        </authorList>
    </citation>
    <scope>NUCLEOTIDE SEQUENCE</scope>
    <source>
        <strain evidence="8">ChiGjej2B2-16831</strain>
    </source>
</reference>
<sequence length="395" mass="42864">MKFAGRIEALDDGAVRDILALTASREVISFAGGNPPADAFPVREIAGITAEALENCPAQVLQYGETAGYAPLLDTLRSRLEARLGAAVMAENAVFTTTGSQQTASLLAHVLLDEGDVAVVEEPSFVGYLNSFRAFGARLAGVPMQPDGMDVDALAATLRAEPRAKLLYMISNFQNPTGFTTSAQKRAAIYRLAQAHDLIILEDDAYGELRFSGAPVPPVKQLDTDGRVVYTASFSKVFAPAFRLGYALAPRRLAQRMLAVKQCADVHTATLFQYIAHRFMTGYDFAGHLARLRALYGSKCALMLDRMERSFHPSVRFNRPEGGMFVMAFLPEGMDAKPFVQQAVRAGVACVPGMAFSTDQSRPSNGFRMNYSMPSDADIVRGVDILGRLTHRLPA</sequence>
<dbReference type="Gene3D" id="3.90.1150.10">
    <property type="entry name" value="Aspartate Aminotransferase, domain 1"/>
    <property type="match status" value="1"/>
</dbReference>
<dbReference type="GO" id="GO:1901605">
    <property type="term" value="P:alpha-amino acid metabolic process"/>
    <property type="evidence" value="ECO:0007669"/>
    <property type="project" value="TreeGrafter"/>
</dbReference>
<dbReference type="PANTHER" id="PTHR42790:SF19">
    <property type="entry name" value="KYNURENINE_ALPHA-AMINOADIPATE AMINOTRANSFERASE, MITOCHONDRIAL"/>
    <property type="match status" value="1"/>
</dbReference>
<dbReference type="FunFam" id="3.40.640.10:FF:000053">
    <property type="entry name" value="Aminotransferase, class I"/>
    <property type="match status" value="1"/>
</dbReference>
<evidence type="ECO:0000256" key="5">
    <source>
        <dbReference type="ARBA" id="ARBA00022679"/>
    </source>
</evidence>
<dbReference type="Pfam" id="PF00155">
    <property type="entry name" value="Aminotran_1_2"/>
    <property type="match status" value="1"/>
</dbReference>
<dbReference type="CDD" id="cd00609">
    <property type="entry name" value="AAT_like"/>
    <property type="match status" value="1"/>
</dbReference>
<comment type="subunit">
    <text evidence="3">Homodimer.</text>
</comment>
<comment type="similarity">
    <text evidence="2">Belongs to the class-I pyridoxal-phosphate-dependent aminotransferase family.</text>
</comment>
<gene>
    <name evidence="8" type="ORF">IAD24_01035</name>
</gene>
<evidence type="ECO:0000256" key="3">
    <source>
        <dbReference type="ARBA" id="ARBA00011738"/>
    </source>
</evidence>
<evidence type="ECO:0000313" key="8">
    <source>
        <dbReference type="EMBL" id="HIU93720.1"/>
    </source>
</evidence>
<evidence type="ECO:0000313" key="9">
    <source>
        <dbReference type="Proteomes" id="UP000824128"/>
    </source>
</evidence>
<dbReference type="SUPFAM" id="SSF53383">
    <property type="entry name" value="PLP-dependent transferases"/>
    <property type="match status" value="1"/>
</dbReference>
<reference evidence="8" key="2">
    <citation type="journal article" date="2021" name="PeerJ">
        <title>Extensive microbial diversity within the chicken gut microbiome revealed by metagenomics and culture.</title>
        <authorList>
            <person name="Gilroy R."/>
            <person name="Ravi A."/>
            <person name="Getino M."/>
            <person name="Pursley I."/>
            <person name="Horton D.L."/>
            <person name="Alikhan N.F."/>
            <person name="Baker D."/>
            <person name="Gharbi K."/>
            <person name="Hall N."/>
            <person name="Watson M."/>
            <person name="Adriaenssens E.M."/>
            <person name="Foster-Nyarko E."/>
            <person name="Jarju S."/>
            <person name="Secka A."/>
            <person name="Antonio M."/>
            <person name="Oren A."/>
            <person name="Chaudhuri R.R."/>
            <person name="La Ragione R."/>
            <person name="Hildebrand F."/>
            <person name="Pallen M.J."/>
        </authorList>
    </citation>
    <scope>NUCLEOTIDE SEQUENCE</scope>
    <source>
        <strain evidence="8">ChiGjej2B2-16831</strain>
    </source>
</reference>
<proteinExistence type="inferred from homology"/>
<keyword evidence="4 8" id="KW-0032">Aminotransferase</keyword>
<accession>A0A9D1N262</accession>
<dbReference type="EMBL" id="DVNZ01000034">
    <property type="protein sequence ID" value="HIU93720.1"/>
    <property type="molecule type" value="Genomic_DNA"/>
</dbReference>
<name>A0A9D1N262_9FIRM</name>
<dbReference type="InterPro" id="IPR015424">
    <property type="entry name" value="PyrdxlP-dep_Trfase"/>
</dbReference>
<dbReference type="InterPro" id="IPR004839">
    <property type="entry name" value="Aminotransferase_I/II_large"/>
</dbReference>
<dbReference type="GO" id="GO:0030170">
    <property type="term" value="F:pyridoxal phosphate binding"/>
    <property type="evidence" value="ECO:0007669"/>
    <property type="project" value="InterPro"/>
</dbReference>
<dbReference type="InterPro" id="IPR015422">
    <property type="entry name" value="PyrdxlP-dep_Trfase_small"/>
</dbReference>
<evidence type="ECO:0000256" key="2">
    <source>
        <dbReference type="ARBA" id="ARBA00007441"/>
    </source>
</evidence>